<dbReference type="Proteomes" id="UP000438914">
    <property type="component" value="Unassembled WGS sequence"/>
</dbReference>
<protein>
    <submittedName>
        <fullName evidence="1">Uncharacterized protein</fullName>
    </submittedName>
</protein>
<comment type="caution">
    <text evidence="1">The sequence shown here is derived from an EMBL/GenBank/DDBJ whole genome shotgun (WGS) entry which is preliminary data.</text>
</comment>
<proteinExistence type="predicted"/>
<keyword evidence="2" id="KW-1185">Reference proteome</keyword>
<sequence length="199" mass="24051">MNLQPNIPKPSRNEVEKYLLRWRQLEKYYNQERALNKLFVDLCPKNDNIEDILLKCSTLNDFYSTNIFDINAVANHILSLEIDERLEKGDLSLVEDIAEVKVGDPPKEHNFYSFATKYCSHHKPRLYSIYDYYVEKVLIHFKNETMQLHNFTQADLKHYPTFIMVIHDFQKCYNLESYNLKQMDEYLWQLGKEYYPRKY</sequence>
<organism evidence="1 2">
    <name type="scientific">Hallella mizrahii</name>
    <dbReference type="NCBI Taxonomy" id="2606637"/>
    <lineage>
        <taxon>Bacteria</taxon>
        <taxon>Pseudomonadati</taxon>
        <taxon>Bacteroidota</taxon>
        <taxon>Bacteroidia</taxon>
        <taxon>Bacteroidales</taxon>
        <taxon>Prevotellaceae</taxon>
        <taxon>Hallella</taxon>
    </lineage>
</organism>
<dbReference type="AlphaFoldDB" id="A0A7K0KI28"/>
<dbReference type="EMBL" id="VUNG01000043">
    <property type="protein sequence ID" value="MST85587.1"/>
    <property type="molecule type" value="Genomic_DNA"/>
</dbReference>
<reference evidence="1 2" key="1">
    <citation type="submission" date="2019-08" db="EMBL/GenBank/DDBJ databases">
        <title>In-depth cultivation of the pig gut microbiome towards novel bacterial diversity and tailored functional studies.</title>
        <authorList>
            <person name="Wylensek D."/>
            <person name="Hitch T.C.A."/>
            <person name="Clavel T."/>
        </authorList>
    </citation>
    <scope>NUCLEOTIDE SEQUENCE [LARGE SCALE GENOMIC DNA]</scope>
    <source>
        <strain evidence="1 2">LKV-178-WT-2A</strain>
    </source>
</reference>
<dbReference type="RefSeq" id="WP_154535172.1">
    <property type="nucleotide sequence ID" value="NZ_VUNG01000043.1"/>
</dbReference>
<gene>
    <name evidence="1" type="ORF">FYJ73_13070</name>
</gene>
<name>A0A7K0KI28_9BACT</name>
<evidence type="ECO:0000313" key="1">
    <source>
        <dbReference type="EMBL" id="MST85587.1"/>
    </source>
</evidence>
<evidence type="ECO:0000313" key="2">
    <source>
        <dbReference type="Proteomes" id="UP000438914"/>
    </source>
</evidence>
<accession>A0A7K0KI28</accession>